<accession>A0A816GXE4</accession>
<proteinExistence type="predicted"/>
<feature type="compositionally biased region" description="Polar residues" evidence="1">
    <location>
        <begin position="1"/>
        <end position="26"/>
    </location>
</feature>
<feature type="region of interest" description="Disordered" evidence="1">
    <location>
        <begin position="1"/>
        <end position="53"/>
    </location>
</feature>
<dbReference type="AlphaFoldDB" id="A0A816GXE4"/>
<evidence type="ECO:0000256" key="1">
    <source>
        <dbReference type="SAM" id="MobiDB-lite"/>
    </source>
</evidence>
<dbReference type="EMBL" id="CAJNOJ010000530">
    <property type="protein sequence ID" value="CAF1477332.1"/>
    <property type="molecule type" value="Genomic_DNA"/>
</dbReference>
<comment type="caution">
    <text evidence="3">The sequence shown here is derived from an EMBL/GenBank/DDBJ whole genome shotgun (WGS) entry which is preliminary data.</text>
</comment>
<reference evidence="3" key="1">
    <citation type="submission" date="2021-02" db="EMBL/GenBank/DDBJ databases">
        <authorList>
            <person name="Nowell W R."/>
        </authorList>
    </citation>
    <scope>NUCLEOTIDE SEQUENCE</scope>
</reference>
<gene>
    <name evidence="2" type="ORF">EDS130_LOCUS41201</name>
    <name evidence="3" type="ORF">XAT740_LOCUS60259</name>
</gene>
<evidence type="ECO:0000313" key="2">
    <source>
        <dbReference type="EMBL" id="CAF1477332.1"/>
    </source>
</evidence>
<sequence length="117" mass="13376">MLTNNPRMIRSASRTLHNATVNVSNQKVHERQRSPPPSPSKSQHREQLTLSNEQQVVPLSTQFSAISVTTDNDDDHEKEIEDDFRAQIQSILQAYLQRTRRSSPINSIFDMSNCVDN</sequence>
<evidence type="ECO:0000313" key="4">
    <source>
        <dbReference type="Proteomes" id="UP000663828"/>
    </source>
</evidence>
<dbReference type="Proteomes" id="UP000663852">
    <property type="component" value="Unassembled WGS sequence"/>
</dbReference>
<organism evidence="3 4">
    <name type="scientific">Adineta ricciae</name>
    <name type="common">Rotifer</name>
    <dbReference type="NCBI Taxonomy" id="249248"/>
    <lineage>
        <taxon>Eukaryota</taxon>
        <taxon>Metazoa</taxon>
        <taxon>Spiralia</taxon>
        <taxon>Gnathifera</taxon>
        <taxon>Rotifera</taxon>
        <taxon>Eurotatoria</taxon>
        <taxon>Bdelloidea</taxon>
        <taxon>Adinetida</taxon>
        <taxon>Adinetidae</taxon>
        <taxon>Adineta</taxon>
    </lineage>
</organism>
<name>A0A816GXE4_ADIRI</name>
<protein>
    <submittedName>
        <fullName evidence="3">Uncharacterized protein</fullName>
    </submittedName>
</protein>
<dbReference type="EMBL" id="CAJNOR010014688">
    <property type="protein sequence ID" value="CAF1679433.1"/>
    <property type="molecule type" value="Genomic_DNA"/>
</dbReference>
<dbReference type="Proteomes" id="UP000663828">
    <property type="component" value="Unassembled WGS sequence"/>
</dbReference>
<keyword evidence="4" id="KW-1185">Reference proteome</keyword>
<evidence type="ECO:0000313" key="3">
    <source>
        <dbReference type="EMBL" id="CAF1679433.1"/>
    </source>
</evidence>